<dbReference type="PANTHER" id="PTHR34223:SF26">
    <property type="entry name" value="OS02G0188900 PROTEIN"/>
    <property type="match status" value="1"/>
</dbReference>
<organism evidence="2 3">
    <name type="scientific">Leersia perrieri</name>
    <dbReference type="NCBI Taxonomy" id="77586"/>
    <lineage>
        <taxon>Eukaryota</taxon>
        <taxon>Viridiplantae</taxon>
        <taxon>Streptophyta</taxon>
        <taxon>Embryophyta</taxon>
        <taxon>Tracheophyta</taxon>
        <taxon>Spermatophyta</taxon>
        <taxon>Magnoliopsida</taxon>
        <taxon>Liliopsida</taxon>
        <taxon>Poales</taxon>
        <taxon>Poaceae</taxon>
        <taxon>BOP clade</taxon>
        <taxon>Oryzoideae</taxon>
        <taxon>Oryzeae</taxon>
        <taxon>Oryzinae</taxon>
        <taxon>Leersia</taxon>
    </lineage>
</organism>
<dbReference type="SUPFAM" id="SSF52047">
    <property type="entry name" value="RNI-like"/>
    <property type="match status" value="1"/>
</dbReference>
<dbReference type="STRING" id="77586.A0A0D9XHI9"/>
<evidence type="ECO:0000259" key="1">
    <source>
        <dbReference type="PROSITE" id="PS50181"/>
    </source>
</evidence>
<dbReference type="AlphaFoldDB" id="A0A0D9XHI9"/>
<accession>A0A0D9XHI9</accession>
<reference evidence="2" key="3">
    <citation type="submission" date="2015-04" db="UniProtKB">
        <authorList>
            <consortium name="EnsemblPlants"/>
        </authorList>
    </citation>
    <scope>IDENTIFICATION</scope>
</reference>
<reference evidence="3" key="2">
    <citation type="submission" date="2013-12" db="EMBL/GenBank/DDBJ databases">
        <authorList>
            <person name="Yu Y."/>
            <person name="Lee S."/>
            <person name="de Baynast K."/>
            <person name="Wissotski M."/>
            <person name="Liu L."/>
            <person name="Talag J."/>
            <person name="Goicoechea J."/>
            <person name="Angelova A."/>
            <person name="Jetty R."/>
            <person name="Kudrna D."/>
            <person name="Golser W."/>
            <person name="Rivera L."/>
            <person name="Zhang J."/>
            <person name="Wing R."/>
        </authorList>
    </citation>
    <scope>NUCLEOTIDE SEQUENCE</scope>
</reference>
<proteinExistence type="predicted"/>
<reference evidence="2 3" key="1">
    <citation type="submission" date="2012-08" db="EMBL/GenBank/DDBJ databases">
        <title>Oryza genome evolution.</title>
        <authorList>
            <person name="Wing R.A."/>
        </authorList>
    </citation>
    <scope>NUCLEOTIDE SEQUENCE</scope>
</reference>
<dbReference type="SUPFAM" id="SSF81383">
    <property type="entry name" value="F-box domain"/>
    <property type="match status" value="1"/>
</dbReference>
<evidence type="ECO:0000313" key="3">
    <source>
        <dbReference type="Proteomes" id="UP000032180"/>
    </source>
</evidence>
<sequence>MEGSCSKRRRVADPAHANGGDLLSAVPDDVILHVMSFLTTRQAVRTSLVSRRWRNLWRSVPCINVNINEFLPSGTELTDDDLEREFAFKMFMEKVVELRDPTALIRTFLFRCCRLDGFEGIADMEDINGWISHALQKQPRVMDIAVMYDALHLDHSVFTCSYLTRIKLTNIILMDGFFKQLETGCPVLENLFLFGGVVVDTEISSRTLKDLTIIETDFHNKRISFSTPSVTNLEFWRQDICVTNLPLLVTSLLVLKDIQNSSDFCRTLKSLSAAKVLKFDYFGRKLRINNNLQWYPKFNNLVRLTLGQWCLDANFYGLIVFLQNSPKLEELTLELEKETTQRIIGELEERSFTCEHLRSVEIVCWEDDPQVKDVVEFFVDSGLTSDQVRKVHWY</sequence>
<dbReference type="InterPro" id="IPR032675">
    <property type="entry name" value="LRR_dom_sf"/>
</dbReference>
<evidence type="ECO:0000313" key="2">
    <source>
        <dbReference type="EnsemblPlants" id="LPERR10G01040.1"/>
    </source>
</evidence>
<dbReference type="Proteomes" id="UP000032180">
    <property type="component" value="Chromosome 10"/>
</dbReference>
<dbReference type="InterPro" id="IPR001810">
    <property type="entry name" value="F-box_dom"/>
</dbReference>
<dbReference type="InterPro" id="IPR053197">
    <property type="entry name" value="F-box_SCFL_complex_component"/>
</dbReference>
<dbReference type="HOGENOM" id="CLU_003068_2_0_1"/>
<dbReference type="PANTHER" id="PTHR34223">
    <property type="entry name" value="OS11G0201299 PROTEIN"/>
    <property type="match status" value="1"/>
</dbReference>
<feature type="domain" description="F-box" evidence="1">
    <location>
        <begin position="20"/>
        <end position="70"/>
    </location>
</feature>
<dbReference type="SMART" id="SM00256">
    <property type="entry name" value="FBOX"/>
    <property type="match status" value="1"/>
</dbReference>
<protein>
    <recommendedName>
        <fullName evidence="1">F-box domain-containing protein</fullName>
    </recommendedName>
</protein>
<dbReference type="Gene3D" id="3.80.10.10">
    <property type="entry name" value="Ribonuclease Inhibitor"/>
    <property type="match status" value="1"/>
</dbReference>
<dbReference type="Pfam" id="PF00646">
    <property type="entry name" value="F-box"/>
    <property type="match status" value="1"/>
</dbReference>
<dbReference type="Gramene" id="LPERR10G01040.1">
    <property type="protein sequence ID" value="LPERR10G01040.1"/>
    <property type="gene ID" value="LPERR10G01040"/>
</dbReference>
<keyword evidence="3" id="KW-1185">Reference proteome</keyword>
<dbReference type="CDD" id="cd22160">
    <property type="entry name" value="F-box_AtFBL13-like"/>
    <property type="match status" value="1"/>
</dbReference>
<dbReference type="PROSITE" id="PS50181">
    <property type="entry name" value="FBOX"/>
    <property type="match status" value="1"/>
</dbReference>
<name>A0A0D9XHI9_9ORYZ</name>
<dbReference type="EnsemblPlants" id="LPERR10G01040.1">
    <property type="protein sequence ID" value="LPERR10G01040.1"/>
    <property type="gene ID" value="LPERR10G01040"/>
</dbReference>
<dbReference type="InterPro" id="IPR036047">
    <property type="entry name" value="F-box-like_dom_sf"/>
</dbReference>
<dbReference type="eggNOG" id="ENOG502RYTW">
    <property type="taxonomic scope" value="Eukaryota"/>
</dbReference>
<dbReference type="InterPro" id="IPR053781">
    <property type="entry name" value="F-box_AtFBL13-like"/>
</dbReference>
<dbReference type="Gene3D" id="1.20.1280.50">
    <property type="match status" value="1"/>
</dbReference>